<keyword evidence="2" id="KW-1185">Reference proteome</keyword>
<name>A0ABD6BVE4_9EURY</name>
<reference evidence="1 2" key="1">
    <citation type="journal article" date="2019" name="Int. J. Syst. Evol. Microbiol.">
        <title>The Global Catalogue of Microorganisms (GCM) 10K type strain sequencing project: providing services to taxonomists for standard genome sequencing and annotation.</title>
        <authorList>
            <consortium name="The Broad Institute Genomics Platform"/>
            <consortium name="The Broad Institute Genome Sequencing Center for Infectious Disease"/>
            <person name="Wu L."/>
            <person name="Ma J."/>
        </authorList>
    </citation>
    <scope>NUCLEOTIDE SEQUENCE [LARGE SCALE GENOMIC DNA]</scope>
    <source>
        <strain evidence="1 2">CGMCC 1.12859</strain>
    </source>
</reference>
<dbReference type="Proteomes" id="UP001597139">
    <property type="component" value="Unassembled WGS sequence"/>
</dbReference>
<dbReference type="EMBL" id="JBHUCZ010000012">
    <property type="protein sequence ID" value="MFD1568592.1"/>
    <property type="molecule type" value="Genomic_DNA"/>
</dbReference>
<gene>
    <name evidence="1" type="ORF">ACFSAU_13940</name>
</gene>
<comment type="caution">
    <text evidence="1">The sequence shown here is derived from an EMBL/GenBank/DDBJ whole genome shotgun (WGS) entry which is preliminary data.</text>
</comment>
<evidence type="ECO:0000313" key="1">
    <source>
        <dbReference type="EMBL" id="MFD1568592.1"/>
    </source>
</evidence>
<accession>A0ABD6BVE4</accession>
<dbReference type="AlphaFoldDB" id="A0ABD6BVE4"/>
<protein>
    <submittedName>
        <fullName evidence="1">Uncharacterized protein</fullName>
    </submittedName>
</protein>
<proteinExistence type="predicted"/>
<sequence length="43" mass="4621">MHLPMMQEAPVIVYDADLGTVTRGPGFSEIASLPDVIDDHPGQ</sequence>
<dbReference type="RefSeq" id="WP_267648090.1">
    <property type="nucleotide sequence ID" value="NZ_JANHGR010000003.1"/>
</dbReference>
<evidence type="ECO:0000313" key="2">
    <source>
        <dbReference type="Proteomes" id="UP001597139"/>
    </source>
</evidence>
<organism evidence="1 2">
    <name type="scientific">Halolamina litorea</name>
    <dbReference type="NCBI Taxonomy" id="1515593"/>
    <lineage>
        <taxon>Archaea</taxon>
        <taxon>Methanobacteriati</taxon>
        <taxon>Methanobacteriota</taxon>
        <taxon>Stenosarchaea group</taxon>
        <taxon>Halobacteria</taxon>
        <taxon>Halobacteriales</taxon>
        <taxon>Haloferacaceae</taxon>
    </lineage>
</organism>